<dbReference type="Gene3D" id="3.40.50.10490">
    <property type="entry name" value="Glucose-6-phosphate isomerase like protein, domain 1"/>
    <property type="match status" value="2"/>
</dbReference>
<dbReference type="EMBL" id="NFZS01000001">
    <property type="protein sequence ID" value="RAO77480.1"/>
    <property type="molecule type" value="Genomic_DNA"/>
</dbReference>
<dbReference type="SUPFAM" id="SSF53697">
    <property type="entry name" value="SIS domain"/>
    <property type="match status" value="1"/>
</dbReference>
<dbReference type="PROSITE" id="PS51464">
    <property type="entry name" value="SIS"/>
    <property type="match status" value="1"/>
</dbReference>
<organism evidence="2 3">
    <name type="scientific">Dyella jiangningensis</name>
    <dbReference type="NCBI Taxonomy" id="1379159"/>
    <lineage>
        <taxon>Bacteria</taxon>
        <taxon>Pseudomonadati</taxon>
        <taxon>Pseudomonadota</taxon>
        <taxon>Gammaproteobacteria</taxon>
        <taxon>Lysobacterales</taxon>
        <taxon>Rhodanobacteraceae</taxon>
        <taxon>Dyella</taxon>
    </lineage>
</organism>
<evidence type="ECO:0000313" key="3">
    <source>
        <dbReference type="Proteomes" id="UP000248926"/>
    </source>
</evidence>
<dbReference type="GO" id="GO:0016853">
    <property type="term" value="F:isomerase activity"/>
    <property type="evidence" value="ECO:0007669"/>
    <property type="project" value="UniProtKB-KW"/>
</dbReference>
<sequence length="401" mass="42204">MTMPVKHAANVSMLESLQAAPAFEQQRLGYADTLREILQQPATWRDTAARLADAGMRSMLKSLLAAQPAHIVLTGSGSSVYVGECVAPVLQAALGVPCMAIPAGTLLTSRRGVMPGGRGLLISIARSGDSPESTGVVDQVLAAEPGYAHLAVTCNAQGKLATRYRDEPRMHVLQLDERTNDRSLVMTSSFTNLLLGCSGLRHGASNEGDARLADAAAAVAGQVFARYGDALAHAAGQAAPAAVYLGSGAALGAARESALKMLEMSGGAVRVLSETFLGLRHGPMSWLDEHCLVVAFLSGEPGVRGYEYDLLRELNRKRLGGTRVVVGESIPEDVIGPHGIAIDLPGLYALEEAQQQMVHVVVGQLLAFFRCLALEQRPDAPAQGVLTRVVESFAIHAEGDA</sequence>
<dbReference type="GO" id="GO:0097367">
    <property type="term" value="F:carbohydrate derivative binding"/>
    <property type="evidence" value="ECO:0007669"/>
    <property type="project" value="InterPro"/>
</dbReference>
<dbReference type="OrthoDB" id="9779207at2"/>
<keyword evidence="3" id="KW-1185">Reference proteome</keyword>
<proteinExistence type="predicted"/>
<dbReference type="InterPro" id="IPR046348">
    <property type="entry name" value="SIS_dom_sf"/>
</dbReference>
<dbReference type="AlphaFoldDB" id="A0A328P779"/>
<protein>
    <submittedName>
        <fullName evidence="2">Tagatose-6-phosphate ketose isomerase</fullName>
    </submittedName>
</protein>
<dbReference type="Proteomes" id="UP000248926">
    <property type="component" value="Unassembled WGS sequence"/>
</dbReference>
<evidence type="ECO:0000313" key="2">
    <source>
        <dbReference type="EMBL" id="RAO77480.1"/>
    </source>
</evidence>
<dbReference type="InterPro" id="IPR001347">
    <property type="entry name" value="SIS_dom"/>
</dbReference>
<feature type="domain" description="SIS" evidence="1">
    <location>
        <begin position="59"/>
        <end position="214"/>
    </location>
</feature>
<gene>
    <name evidence="2" type="ORF">CA260_06275</name>
</gene>
<accession>A0A328P779</accession>
<dbReference type="GO" id="GO:1901135">
    <property type="term" value="P:carbohydrate derivative metabolic process"/>
    <property type="evidence" value="ECO:0007669"/>
    <property type="project" value="InterPro"/>
</dbReference>
<evidence type="ECO:0000259" key="1">
    <source>
        <dbReference type="PROSITE" id="PS51464"/>
    </source>
</evidence>
<reference evidence="2 3" key="1">
    <citation type="journal article" date="2018" name="Genet. Mol. Biol.">
        <title>The genome sequence of Dyella jiangningensis FCAV SCS01 from a lignocellulose-decomposing microbial consortium metagenome reveals potential for biotechnological applications.</title>
        <authorList>
            <person name="Desiderato J.G."/>
            <person name="Alvarenga D.O."/>
            <person name="Constancio M.T.L."/>
            <person name="Alves L.M.C."/>
            <person name="Varani A.M."/>
        </authorList>
    </citation>
    <scope>NUCLEOTIDE SEQUENCE [LARGE SCALE GENOMIC DNA]</scope>
    <source>
        <strain evidence="2 3">FCAV SCS01</strain>
    </source>
</reference>
<comment type="caution">
    <text evidence="2">The sequence shown here is derived from an EMBL/GenBank/DDBJ whole genome shotgun (WGS) entry which is preliminary data.</text>
</comment>
<keyword evidence="2" id="KW-0413">Isomerase</keyword>
<name>A0A328P779_9GAMM</name>